<organism evidence="1 2">
    <name type="scientific">Jatropha curcas</name>
    <name type="common">Barbados nut</name>
    <dbReference type="NCBI Taxonomy" id="180498"/>
    <lineage>
        <taxon>Eukaryota</taxon>
        <taxon>Viridiplantae</taxon>
        <taxon>Streptophyta</taxon>
        <taxon>Embryophyta</taxon>
        <taxon>Tracheophyta</taxon>
        <taxon>Spermatophyta</taxon>
        <taxon>Magnoliopsida</taxon>
        <taxon>eudicotyledons</taxon>
        <taxon>Gunneridae</taxon>
        <taxon>Pentapetalae</taxon>
        <taxon>rosids</taxon>
        <taxon>fabids</taxon>
        <taxon>Malpighiales</taxon>
        <taxon>Euphorbiaceae</taxon>
        <taxon>Crotonoideae</taxon>
        <taxon>Jatropheae</taxon>
        <taxon>Jatropha</taxon>
    </lineage>
</organism>
<accession>A0A067JIQ9</accession>
<protein>
    <submittedName>
        <fullName evidence="1">Uncharacterized protein</fullName>
    </submittedName>
</protein>
<sequence length="74" mass="8378">MKELIKNGIALVGNWKLQPPFSFSIWIVLSYVGKDKFSWSLSIACIFTAFLSPLQAFAEEQCAESKQFRDACDL</sequence>
<evidence type="ECO:0000313" key="2">
    <source>
        <dbReference type="Proteomes" id="UP000027138"/>
    </source>
</evidence>
<dbReference type="Proteomes" id="UP000027138">
    <property type="component" value="Unassembled WGS sequence"/>
</dbReference>
<name>A0A067JIQ9_JATCU</name>
<dbReference type="EMBL" id="KK915213">
    <property type="protein sequence ID" value="KDP23732.1"/>
    <property type="molecule type" value="Genomic_DNA"/>
</dbReference>
<evidence type="ECO:0000313" key="1">
    <source>
        <dbReference type="EMBL" id="KDP23732.1"/>
    </source>
</evidence>
<dbReference type="AlphaFoldDB" id="A0A067JIQ9"/>
<proteinExistence type="predicted"/>
<gene>
    <name evidence="1" type="ORF">JCGZ_23565</name>
</gene>
<reference evidence="1 2" key="1">
    <citation type="journal article" date="2014" name="PLoS ONE">
        <title>Global Analysis of Gene Expression Profiles in Physic Nut (Jatropha curcas L.) Seedlings Exposed to Salt Stress.</title>
        <authorList>
            <person name="Zhang L."/>
            <person name="Zhang C."/>
            <person name="Wu P."/>
            <person name="Chen Y."/>
            <person name="Li M."/>
            <person name="Jiang H."/>
            <person name="Wu G."/>
        </authorList>
    </citation>
    <scope>NUCLEOTIDE SEQUENCE [LARGE SCALE GENOMIC DNA]</scope>
    <source>
        <strain evidence="2">cv. GZQX0401</strain>
        <tissue evidence="1">Young leaves</tissue>
    </source>
</reference>
<keyword evidence="2" id="KW-1185">Reference proteome</keyword>